<dbReference type="EMBL" id="KV453926">
    <property type="protein sequence ID" value="ODV75627.1"/>
    <property type="molecule type" value="Genomic_DNA"/>
</dbReference>
<keyword evidence="9" id="KW-0999">Mitochondrion inner membrane</keyword>
<evidence type="ECO:0000259" key="16">
    <source>
        <dbReference type="Pfam" id="PF05347"/>
    </source>
</evidence>
<evidence type="ECO:0000256" key="12">
    <source>
        <dbReference type="ARBA" id="ARBA00023128"/>
    </source>
</evidence>
<evidence type="ECO:0000256" key="3">
    <source>
        <dbReference type="ARBA" id="ARBA00009508"/>
    </source>
</evidence>
<dbReference type="AlphaFoldDB" id="A0A1E4S7X0"/>
<name>A0A1E4S7X0_CYBJN</name>
<comment type="subcellular location">
    <subcellularLocation>
        <location evidence="2">Mitochondrion inner membrane</location>
        <topology evidence="2">Peripheral membrane protein</topology>
        <orientation evidence="2">Matrix side</orientation>
    </subcellularLocation>
</comment>
<protein>
    <recommendedName>
        <fullName evidence="5">NADH dehydrogenase [ubiquinone] 1 beta subcomplex subunit 9</fullName>
    </recommendedName>
    <alternativeName>
        <fullName evidence="14">Complex I-B22</fullName>
    </alternativeName>
    <alternativeName>
        <fullName evidence="15">NADH-ubiquinone oxidoreductase B22 subunit</fullName>
    </alternativeName>
</protein>
<dbReference type="RefSeq" id="XP_020072666.1">
    <property type="nucleotide sequence ID" value="XM_020212484.1"/>
</dbReference>
<keyword evidence="18" id="KW-1185">Reference proteome</keyword>
<dbReference type="OMA" id="KWERNAP"/>
<dbReference type="CDD" id="cd20263">
    <property type="entry name" value="Complex1_LYR_NDUFB9_LYRM3"/>
    <property type="match status" value="1"/>
</dbReference>
<evidence type="ECO:0000256" key="2">
    <source>
        <dbReference type="ARBA" id="ARBA00004443"/>
    </source>
</evidence>
<dbReference type="PANTHER" id="PTHR12868">
    <property type="entry name" value="NADH-UBIQUINONE OXIDOREDUCTASE B22 SUBUNIT"/>
    <property type="match status" value="1"/>
</dbReference>
<dbReference type="Pfam" id="PF05347">
    <property type="entry name" value="Complex1_LYR"/>
    <property type="match status" value="1"/>
</dbReference>
<dbReference type="OrthoDB" id="13598at2759"/>
<comment type="similarity">
    <text evidence="3">Belongs to the complex I LYR family.</text>
</comment>
<keyword evidence="11" id="KW-0007">Acetylation</keyword>
<keyword evidence="6" id="KW-0813">Transport</keyword>
<organism evidence="17 18">
    <name type="scientific">Cyberlindnera jadinii (strain ATCC 18201 / CBS 1600 / BCRC 20928 / JCM 3617 / NBRC 0987 / NRRL Y-1542)</name>
    <name type="common">Torula yeast</name>
    <name type="synonym">Candida utilis</name>
    <dbReference type="NCBI Taxonomy" id="983966"/>
    <lineage>
        <taxon>Eukaryota</taxon>
        <taxon>Fungi</taxon>
        <taxon>Dikarya</taxon>
        <taxon>Ascomycota</taxon>
        <taxon>Saccharomycotina</taxon>
        <taxon>Saccharomycetes</taxon>
        <taxon>Phaffomycetales</taxon>
        <taxon>Phaffomycetaceae</taxon>
        <taxon>Cyberlindnera</taxon>
    </lineage>
</organism>
<evidence type="ECO:0000256" key="14">
    <source>
        <dbReference type="ARBA" id="ARBA00030192"/>
    </source>
</evidence>
<keyword evidence="12" id="KW-0496">Mitochondrion</keyword>
<comment type="function">
    <text evidence="1">Accessory subunit of the mitochondrial membrane respiratory chain NADH dehydrogenase (Complex I), that is believed to be not involved in catalysis. Complex I functions in the transfer of electrons from NADH to the respiratory chain. The immediate electron acceptor for the enzyme is believed to be ubiquinone.</text>
</comment>
<evidence type="ECO:0000256" key="11">
    <source>
        <dbReference type="ARBA" id="ARBA00022990"/>
    </source>
</evidence>
<evidence type="ECO:0000256" key="1">
    <source>
        <dbReference type="ARBA" id="ARBA00002920"/>
    </source>
</evidence>
<reference evidence="17 18" key="1">
    <citation type="journal article" date="2016" name="Proc. Natl. Acad. Sci. U.S.A.">
        <title>Comparative genomics of biotechnologically important yeasts.</title>
        <authorList>
            <person name="Riley R."/>
            <person name="Haridas S."/>
            <person name="Wolfe K.H."/>
            <person name="Lopes M.R."/>
            <person name="Hittinger C.T."/>
            <person name="Goeker M."/>
            <person name="Salamov A.A."/>
            <person name="Wisecaver J.H."/>
            <person name="Long T.M."/>
            <person name="Calvey C.H."/>
            <person name="Aerts A.L."/>
            <person name="Barry K.W."/>
            <person name="Choi C."/>
            <person name="Clum A."/>
            <person name="Coughlan A.Y."/>
            <person name="Deshpande S."/>
            <person name="Douglass A.P."/>
            <person name="Hanson S.J."/>
            <person name="Klenk H.-P."/>
            <person name="LaButti K.M."/>
            <person name="Lapidus A."/>
            <person name="Lindquist E.A."/>
            <person name="Lipzen A.M."/>
            <person name="Meier-Kolthoff J.P."/>
            <person name="Ohm R.A."/>
            <person name="Otillar R.P."/>
            <person name="Pangilinan J.L."/>
            <person name="Peng Y."/>
            <person name="Rokas A."/>
            <person name="Rosa C.A."/>
            <person name="Scheuner C."/>
            <person name="Sibirny A.A."/>
            <person name="Slot J.C."/>
            <person name="Stielow J.B."/>
            <person name="Sun H."/>
            <person name="Kurtzman C.P."/>
            <person name="Blackwell M."/>
            <person name="Grigoriev I.V."/>
            <person name="Jeffries T.W."/>
        </authorList>
    </citation>
    <scope>NUCLEOTIDE SEQUENCE [LARGE SCALE GENOMIC DNA]</scope>
    <source>
        <strain evidence="18">ATCC 18201 / CBS 1600 / BCRC 20928 / JCM 3617 / NBRC 0987 / NRRL Y-1542</strain>
    </source>
</reference>
<comment type="subunit">
    <text evidence="4">Mammalian complex I is composed of 45 different subunits.</text>
</comment>
<feature type="domain" description="Complex 1 LYR protein" evidence="16">
    <location>
        <begin position="14"/>
        <end position="70"/>
    </location>
</feature>
<evidence type="ECO:0000256" key="4">
    <source>
        <dbReference type="ARBA" id="ARBA00011790"/>
    </source>
</evidence>
<dbReference type="GO" id="GO:0005743">
    <property type="term" value="C:mitochondrial inner membrane"/>
    <property type="evidence" value="ECO:0007669"/>
    <property type="project" value="UniProtKB-SubCell"/>
</dbReference>
<gene>
    <name evidence="17" type="ORF">CYBJADRAFT_123469</name>
</gene>
<dbReference type="InterPro" id="IPR033034">
    <property type="entry name" value="NDUFB9"/>
</dbReference>
<dbReference type="InterPro" id="IPR008011">
    <property type="entry name" value="Complex1_LYR_dom"/>
</dbReference>
<evidence type="ECO:0000256" key="8">
    <source>
        <dbReference type="ARBA" id="ARBA00022660"/>
    </source>
</evidence>
<dbReference type="PANTHER" id="PTHR12868:SF0">
    <property type="entry name" value="NADH DEHYDROGENASE [UBIQUINONE] 1 BETA SUBCOMPLEX SUBUNIT 9"/>
    <property type="match status" value="1"/>
</dbReference>
<evidence type="ECO:0000313" key="17">
    <source>
        <dbReference type="EMBL" id="ODV75627.1"/>
    </source>
</evidence>
<dbReference type="InterPro" id="IPR045292">
    <property type="entry name" value="Complex1_LYR_NDUFB9_LYRM3"/>
</dbReference>
<dbReference type="Proteomes" id="UP000094389">
    <property type="component" value="Unassembled WGS sequence"/>
</dbReference>
<keyword evidence="13" id="KW-0472">Membrane</keyword>
<evidence type="ECO:0000256" key="9">
    <source>
        <dbReference type="ARBA" id="ARBA00022792"/>
    </source>
</evidence>
<evidence type="ECO:0000256" key="13">
    <source>
        <dbReference type="ARBA" id="ARBA00023136"/>
    </source>
</evidence>
<evidence type="ECO:0000256" key="7">
    <source>
        <dbReference type="ARBA" id="ARBA00022553"/>
    </source>
</evidence>
<dbReference type="GeneID" id="30986880"/>
<evidence type="ECO:0000256" key="15">
    <source>
        <dbReference type="ARBA" id="ARBA00032528"/>
    </source>
</evidence>
<keyword evidence="10" id="KW-0249">Electron transport</keyword>
<evidence type="ECO:0000313" key="18">
    <source>
        <dbReference type="Proteomes" id="UP000094389"/>
    </source>
</evidence>
<keyword evidence="8" id="KW-0679">Respiratory chain</keyword>
<proteinExistence type="inferred from homology"/>
<accession>A0A1E4S7X0</accession>
<evidence type="ECO:0000256" key="10">
    <source>
        <dbReference type="ARBA" id="ARBA00022982"/>
    </source>
</evidence>
<evidence type="ECO:0000256" key="6">
    <source>
        <dbReference type="ARBA" id="ARBA00022448"/>
    </source>
</evidence>
<evidence type="ECO:0000256" key="5">
    <source>
        <dbReference type="ARBA" id="ARBA00018684"/>
    </source>
</evidence>
<dbReference type="GO" id="GO:0006120">
    <property type="term" value="P:mitochondrial electron transport, NADH to ubiquinone"/>
    <property type="evidence" value="ECO:0007669"/>
    <property type="project" value="InterPro"/>
</dbReference>
<keyword evidence="7" id="KW-0597">Phosphoprotein</keyword>
<sequence length="105" mass="12671">MSVVPFSPQNRHVVMTLYRRSLILARDWINKRDHYRQKAMEIRSQFELYKDVGNPKEVEELINKTKFMLDKYKHPDPYIPPTRPGGTKFERYIAPSLEEPLPYRY</sequence>
<dbReference type="STRING" id="983966.A0A1E4S7X0"/>